<dbReference type="InterPro" id="IPR036736">
    <property type="entry name" value="ACP-like_sf"/>
</dbReference>
<dbReference type="EMBL" id="CP017479">
    <property type="protein sequence ID" value="AOW10110.1"/>
    <property type="molecule type" value="Genomic_DNA"/>
</dbReference>
<organism evidence="2 3">
    <name type="scientific">Flavobacterium gilvum</name>
    <dbReference type="NCBI Taxonomy" id="1492737"/>
    <lineage>
        <taxon>Bacteria</taxon>
        <taxon>Pseudomonadati</taxon>
        <taxon>Bacteroidota</taxon>
        <taxon>Flavobacteriia</taxon>
        <taxon>Flavobacteriales</taxon>
        <taxon>Flavobacteriaceae</taxon>
        <taxon>Flavobacterium</taxon>
    </lineage>
</organism>
<evidence type="ECO:0000259" key="1">
    <source>
        <dbReference type="PROSITE" id="PS50075"/>
    </source>
</evidence>
<dbReference type="AlphaFoldDB" id="A0AAC9I5L5"/>
<name>A0AAC9I5L5_9FLAO</name>
<reference evidence="2 3" key="1">
    <citation type="submission" date="2016-10" db="EMBL/GenBank/DDBJ databases">
        <title>Flavobacterium gilvum sp. nov., isolated from stream water.</title>
        <authorList>
            <person name="Shin S.-K."/>
            <person name="Cho Y.-J."/>
            <person name="Yi H."/>
        </authorList>
    </citation>
    <scope>NUCLEOTIDE SEQUENCE [LARGE SCALE GENOMIC DNA]</scope>
    <source>
        <strain evidence="2 3">EM1308</strain>
    </source>
</reference>
<dbReference type="SUPFAM" id="SSF47336">
    <property type="entry name" value="ACP-like"/>
    <property type="match status" value="1"/>
</dbReference>
<feature type="domain" description="Carrier" evidence="1">
    <location>
        <begin position="4"/>
        <end position="81"/>
    </location>
</feature>
<dbReference type="RefSeq" id="WP_035639450.1">
    <property type="nucleotide sequence ID" value="NZ_CP017479.1"/>
</dbReference>
<keyword evidence="3" id="KW-1185">Reference proteome</keyword>
<gene>
    <name evidence="2" type="ORF">EM308_11685</name>
</gene>
<accession>A0AAC9I5L5</accession>
<proteinExistence type="predicted"/>
<dbReference type="Gene3D" id="1.10.1200.10">
    <property type="entry name" value="ACP-like"/>
    <property type="match status" value="1"/>
</dbReference>
<dbReference type="Proteomes" id="UP000175968">
    <property type="component" value="Chromosome"/>
</dbReference>
<dbReference type="PROSITE" id="PS50075">
    <property type="entry name" value="CARRIER"/>
    <property type="match status" value="1"/>
</dbReference>
<evidence type="ECO:0000313" key="2">
    <source>
        <dbReference type="EMBL" id="AOW10110.1"/>
    </source>
</evidence>
<dbReference type="KEGG" id="fgl:EM308_11685"/>
<dbReference type="InterPro" id="IPR009081">
    <property type="entry name" value="PP-bd_ACP"/>
</dbReference>
<sequence>MDREDTLELLKSIVKPYIQDQEAFDAISEETDLVNDLKINSANLVDVVLDIEEKFDILIDNEAMKKMVTVKSTIGIIEDELVKR</sequence>
<protein>
    <submittedName>
        <fullName evidence="2">Acyl carrier protein</fullName>
    </submittedName>
</protein>
<evidence type="ECO:0000313" key="3">
    <source>
        <dbReference type="Proteomes" id="UP000175968"/>
    </source>
</evidence>